<name>A0A1G7Y3S2_9ACTN</name>
<dbReference type="SMART" id="SM00530">
    <property type="entry name" value="HTH_XRE"/>
    <property type="match status" value="1"/>
</dbReference>
<dbReference type="SUPFAM" id="SSF50475">
    <property type="entry name" value="FMN-binding split barrel"/>
    <property type="match status" value="1"/>
</dbReference>
<dbReference type="InterPro" id="IPR001387">
    <property type="entry name" value="Cro/C1-type_HTH"/>
</dbReference>
<dbReference type="OrthoDB" id="7062584at2"/>
<dbReference type="GO" id="GO:0003677">
    <property type="term" value="F:DNA binding"/>
    <property type="evidence" value="ECO:0007669"/>
    <property type="project" value="InterPro"/>
</dbReference>
<dbReference type="InterPro" id="IPR010982">
    <property type="entry name" value="Lambda_DNA-bd_dom_sf"/>
</dbReference>
<dbReference type="Gene3D" id="2.30.110.10">
    <property type="entry name" value="Electron Transport, Fmn-binding Protein, Chain A"/>
    <property type="match status" value="1"/>
</dbReference>
<protein>
    <recommendedName>
        <fullName evidence="2">HTH cro/C1-type domain-containing protein</fullName>
    </recommendedName>
</protein>
<sequence>MSEQQRPPSGRDQAPSAAGEPPEGSAAPEHAHAGDLGRRLAHRRRELGLTREDAAARAGMAPDYLRYLEESPGASPGTNVLLRLADVLRTTVTEFTGAAAERPPGTGRAAAHPAFTELSVRECRALLASHGVGRLAVSTASGPVVVPVNYTVVDGALVFRTAPGTTPALAVGNRVAFEVDRVDEALSEGWSVLVRGNARAVTDPGSVRRLGERAVSGPWAGGKRELWVRVDPVEITGRRITV</sequence>
<dbReference type="CDD" id="cd00093">
    <property type="entry name" value="HTH_XRE"/>
    <property type="match status" value="1"/>
</dbReference>
<feature type="domain" description="HTH cro/C1-type" evidence="2">
    <location>
        <begin position="40"/>
        <end position="95"/>
    </location>
</feature>
<dbReference type="EMBL" id="FNAX01000036">
    <property type="protein sequence ID" value="SDG91091.1"/>
    <property type="molecule type" value="Genomic_DNA"/>
</dbReference>
<feature type="region of interest" description="Disordered" evidence="1">
    <location>
        <begin position="1"/>
        <end position="36"/>
    </location>
</feature>
<evidence type="ECO:0000256" key="1">
    <source>
        <dbReference type="SAM" id="MobiDB-lite"/>
    </source>
</evidence>
<dbReference type="Pfam" id="PF12900">
    <property type="entry name" value="Pyridox_ox_2"/>
    <property type="match status" value="1"/>
</dbReference>
<evidence type="ECO:0000313" key="4">
    <source>
        <dbReference type="Proteomes" id="UP000198614"/>
    </source>
</evidence>
<dbReference type="SUPFAM" id="SSF47413">
    <property type="entry name" value="lambda repressor-like DNA-binding domains"/>
    <property type="match status" value="1"/>
</dbReference>
<dbReference type="Gene3D" id="1.10.260.40">
    <property type="entry name" value="lambda repressor-like DNA-binding domains"/>
    <property type="match status" value="1"/>
</dbReference>
<evidence type="ECO:0000313" key="3">
    <source>
        <dbReference type="EMBL" id="SDG91091.1"/>
    </source>
</evidence>
<evidence type="ECO:0000259" key="2">
    <source>
        <dbReference type="PROSITE" id="PS50943"/>
    </source>
</evidence>
<gene>
    <name evidence="3" type="ORF">SAMN05216260_13611</name>
</gene>
<organism evidence="3 4">
    <name type="scientific">Streptomyces griseoaurantiacus</name>
    <dbReference type="NCBI Taxonomy" id="68213"/>
    <lineage>
        <taxon>Bacteria</taxon>
        <taxon>Bacillati</taxon>
        <taxon>Actinomycetota</taxon>
        <taxon>Actinomycetes</taxon>
        <taxon>Kitasatosporales</taxon>
        <taxon>Streptomycetaceae</taxon>
        <taxon>Streptomyces</taxon>
        <taxon>Streptomyces aurantiacus group</taxon>
    </lineage>
</organism>
<accession>A0A1G7Y3S2</accession>
<dbReference type="InterPro" id="IPR012349">
    <property type="entry name" value="Split_barrel_FMN-bd"/>
</dbReference>
<dbReference type="Pfam" id="PF13560">
    <property type="entry name" value="HTH_31"/>
    <property type="match status" value="1"/>
</dbReference>
<proteinExistence type="predicted"/>
<dbReference type="Proteomes" id="UP000198614">
    <property type="component" value="Unassembled WGS sequence"/>
</dbReference>
<dbReference type="InterPro" id="IPR024747">
    <property type="entry name" value="Pyridox_Oxase-rel"/>
</dbReference>
<reference evidence="3 4" key="1">
    <citation type="submission" date="2016-10" db="EMBL/GenBank/DDBJ databases">
        <authorList>
            <person name="de Groot N.N."/>
        </authorList>
    </citation>
    <scope>NUCLEOTIDE SEQUENCE [LARGE SCALE GENOMIC DNA]</scope>
    <source>
        <strain evidence="3 4">CGMCC 4.1859</strain>
    </source>
</reference>
<dbReference type="AlphaFoldDB" id="A0A1G7Y3S2"/>
<dbReference type="PROSITE" id="PS50943">
    <property type="entry name" value="HTH_CROC1"/>
    <property type="match status" value="1"/>
</dbReference>
<feature type="compositionally biased region" description="Low complexity" evidence="1">
    <location>
        <begin position="14"/>
        <end position="28"/>
    </location>
</feature>